<keyword evidence="1" id="KW-0812">Transmembrane</keyword>
<dbReference type="PANTHER" id="PTHR32026:SF27">
    <property type="entry name" value="METHYLTRANSFERASE FKBM DOMAIN-CONTAINING PROTEIN-RELATED"/>
    <property type="match status" value="1"/>
</dbReference>
<name>A0A8B7NWN2_HYAAZ</name>
<accession>A0A8B7NWN2</accession>
<keyword evidence="2" id="KW-1185">Reference proteome</keyword>
<proteinExistence type="predicted"/>
<dbReference type="GeneID" id="108674679"/>
<keyword evidence="1" id="KW-1133">Transmembrane helix</keyword>
<dbReference type="Proteomes" id="UP000694843">
    <property type="component" value="Unplaced"/>
</dbReference>
<dbReference type="KEGG" id="hazt:108674679"/>
<sequence length="313" mass="35948">MTTKKQTTFKARQFTTSVPRDGLLIYAFIVTLLLFRNMYKSFTSERVAFAGPAPPDDDRSLPYAPLVEDDFVRLLTVAKDGVQCREIQHVSTKTLNDRRFTKVGLEGPRICSDSLPQDMSPRTCRIYSIDPSPDNIFFELKMGRRGCRVHLITNITDMNYGRIRNNSFLYPLHLSPQPGNAHYTLDNFINLMSHELKNIHIVKTGVNASEWRLLNTLYSSRIQAWKFIQQLRMVVHVPDPKSSTFEDFSYKYLLLKGLRSLGYHLVYSQPLILEKEILSPPSNTTVPDLDSNAPDLGMVEIKPKIYETIWLKA</sequence>
<dbReference type="RefSeq" id="XP_018018130.1">
    <property type="nucleotide sequence ID" value="XM_018162641.2"/>
</dbReference>
<feature type="transmembrane region" description="Helical" evidence="1">
    <location>
        <begin position="21"/>
        <end position="39"/>
    </location>
</feature>
<gene>
    <name evidence="3" type="primary">LOC108674679</name>
</gene>
<dbReference type="AlphaFoldDB" id="A0A8B7NWN2"/>
<evidence type="ECO:0000256" key="1">
    <source>
        <dbReference type="SAM" id="Phobius"/>
    </source>
</evidence>
<organism evidence="2 3">
    <name type="scientific">Hyalella azteca</name>
    <name type="common">Amphipod</name>
    <dbReference type="NCBI Taxonomy" id="294128"/>
    <lineage>
        <taxon>Eukaryota</taxon>
        <taxon>Metazoa</taxon>
        <taxon>Ecdysozoa</taxon>
        <taxon>Arthropoda</taxon>
        <taxon>Crustacea</taxon>
        <taxon>Multicrustacea</taxon>
        <taxon>Malacostraca</taxon>
        <taxon>Eumalacostraca</taxon>
        <taxon>Peracarida</taxon>
        <taxon>Amphipoda</taxon>
        <taxon>Senticaudata</taxon>
        <taxon>Talitrida</taxon>
        <taxon>Talitroidea</taxon>
        <taxon>Hyalellidae</taxon>
        <taxon>Hyalella</taxon>
    </lineage>
</organism>
<reference evidence="3" key="1">
    <citation type="submission" date="2025-08" db="UniProtKB">
        <authorList>
            <consortium name="RefSeq"/>
        </authorList>
    </citation>
    <scope>IDENTIFICATION</scope>
    <source>
        <tissue evidence="3">Whole organism</tissue>
    </source>
</reference>
<protein>
    <submittedName>
        <fullName evidence="3">Uncharacterized protein LOC108674679 isoform X1</fullName>
    </submittedName>
</protein>
<dbReference type="PANTHER" id="PTHR32026">
    <property type="entry name" value="METHYLTRANSFERASE-LIKE PROTEIN 24"/>
    <property type="match status" value="1"/>
</dbReference>
<evidence type="ECO:0000313" key="3">
    <source>
        <dbReference type="RefSeq" id="XP_018018130.1"/>
    </source>
</evidence>
<dbReference type="InterPro" id="IPR026913">
    <property type="entry name" value="METTL24"/>
</dbReference>
<dbReference type="OrthoDB" id="6355320at2759"/>
<keyword evidence="1" id="KW-0472">Membrane</keyword>
<evidence type="ECO:0000313" key="2">
    <source>
        <dbReference type="Proteomes" id="UP000694843"/>
    </source>
</evidence>